<dbReference type="Pfam" id="PF14537">
    <property type="entry name" value="Cytochrom_c3_2"/>
    <property type="match status" value="1"/>
</dbReference>
<evidence type="ECO:0000259" key="9">
    <source>
        <dbReference type="Pfam" id="PF14537"/>
    </source>
</evidence>
<dbReference type="Proteomes" id="UP000014400">
    <property type="component" value="Unassembled WGS sequence"/>
</dbReference>
<dbReference type="STRING" id="1203554.HMPREF1476_01601"/>
<protein>
    <recommendedName>
        <fullName evidence="9">Tetrahaem cytochrome domain-containing protein</fullName>
    </recommendedName>
</protein>
<evidence type="ECO:0000256" key="3">
    <source>
        <dbReference type="ARBA" id="ARBA00022448"/>
    </source>
</evidence>
<comment type="cofactor">
    <cofactor evidence="1">
        <name>heme c</name>
        <dbReference type="ChEBI" id="CHEBI:61717"/>
    </cofactor>
</comment>
<proteinExistence type="predicted"/>
<dbReference type="EMBL" id="ATCF01000022">
    <property type="protein sequence ID" value="EPD98562.1"/>
    <property type="molecule type" value="Genomic_DNA"/>
</dbReference>
<keyword evidence="7" id="KW-0408">Iron</keyword>
<keyword evidence="4" id="KW-0349">Heme</keyword>
<dbReference type="GO" id="GO:0030313">
    <property type="term" value="C:cell envelope"/>
    <property type="evidence" value="ECO:0007669"/>
    <property type="project" value="UniProtKB-SubCell"/>
</dbReference>
<evidence type="ECO:0000256" key="6">
    <source>
        <dbReference type="ARBA" id="ARBA00022982"/>
    </source>
</evidence>
<gene>
    <name evidence="10" type="ORF">HMPREF1476_01601</name>
</gene>
<keyword evidence="8" id="KW-0732">Signal</keyword>
<dbReference type="HOGENOM" id="CLU_136713_2_0_4"/>
<evidence type="ECO:0000256" key="8">
    <source>
        <dbReference type="SAM" id="SignalP"/>
    </source>
</evidence>
<dbReference type="Gene3D" id="1.10.1130.10">
    <property type="entry name" value="Flavocytochrome C3, Chain A"/>
    <property type="match status" value="1"/>
</dbReference>
<keyword evidence="11" id="KW-1185">Reference proteome</keyword>
<feature type="chain" id="PRO_5004518134" description="Tetrahaem cytochrome domain-containing protein" evidence="8">
    <location>
        <begin position="27"/>
        <end position="119"/>
    </location>
</feature>
<name>S3BWV1_9BURK</name>
<sequence>MQFNRFTAAVLTAGALVLLSINTASAADGQFLADRHVARGVACASCHGKETPKAGAKVSTAQCNTCHQSLDAVAKQTSKLDPNPHYNHLVGLDCAECHRGHQQSVNMCAQCHNIEYKVP</sequence>
<evidence type="ECO:0000313" key="11">
    <source>
        <dbReference type="Proteomes" id="UP000014400"/>
    </source>
</evidence>
<dbReference type="PATRIC" id="fig|1203554.3.peg.1680"/>
<dbReference type="InterPro" id="IPR012286">
    <property type="entry name" value="Tetrahaem_cytochrome"/>
</dbReference>
<dbReference type="RefSeq" id="WP_005429635.1">
    <property type="nucleotide sequence ID" value="NZ_KE150480.1"/>
</dbReference>
<evidence type="ECO:0000256" key="5">
    <source>
        <dbReference type="ARBA" id="ARBA00022723"/>
    </source>
</evidence>
<dbReference type="eggNOG" id="COG1053">
    <property type="taxonomic scope" value="Bacteria"/>
</dbReference>
<feature type="domain" description="Tetrahaem cytochrome" evidence="9">
    <location>
        <begin position="36"/>
        <end position="113"/>
    </location>
</feature>
<feature type="signal peptide" evidence="8">
    <location>
        <begin position="1"/>
        <end position="26"/>
    </location>
</feature>
<dbReference type="GeneID" id="64060612"/>
<keyword evidence="3" id="KW-0813">Transport</keyword>
<comment type="subcellular location">
    <subcellularLocation>
        <location evidence="2">Cell envelope</location>
    </subcellularLocation>
</comment>
<evidence type="ECO:0000313" key="10">
    <source>
        <dbReference type="EMBL" id="EPD98562.1"/>
    </source>
</evidence>
<keyword evidence="6" id="KW-0249">Electron transport</keyword>
<organism evidence="10 11">
    <name type="scientific">Sutterella wadsworthensis HGA0223</name>
    <dbReference type="NCBI Taxonomy" id="1203554"/>
    <lineage>
        <taxon>Bacteria</taxon>
        <taxon>Pseudomonadati</taxon>
        <taxon>Pseudomonadota</taxon>
        <taxon>Betaproteobacteria</taxon>
        <taxon>Burkholderiales</taxon>
        <taxon>Sutterellaceae</taxon>
        <taxon>Sutterella</taxon>
    </lineage>
</organism>
<keyword evidence="5" id="KW-0479">Metal-binding</keyword>
<dbReference type="SUPFAM" id="SSF48695">
    <property type="entry name" value="Multiheme cytochromes"/>
    <property type="match status" value="1"/>
</dbReference>
<evidence type="ECO:0000256" key="1">
    <source>
        <dbReference type="ARBA" id="ARBA00001926"/>
    </source>
</evidence>
<dbReference type="AlphaFoldDB" id="S3BWV1"/>
<dbReference type="InterPro" id="IPR036280">
    <property type="entry name" value="Multihaem_cyt_sf"/>
</dbReference>
<evidence type="ECO:0000256" key="4">
    <source>
        <dbReference type="ARBA" id="ARBA00022617"/>
    </source>
</evidence>
<evidence type="ECO:0000256" key="7">
    <source>
        <dbReference type="ARBA" id="ARBA00023004"/>
    </source>
</evidence>
<dbReference type="GO" id="GO:0046872">
    <property type="term" value="F:metal ion binding"/>
    <property type="evidence" value="ECO:0007669"/>
    <property type="project" value="UniProtKB-KW"/>
</dbReference>
<accession>S3BWV1</accession>
<evidence type="ECO:0000256" key="2">
    <source>
        <dbReference type="ARBA" id="ARBA00004196"/>
    </source>
</evidence>
<comment type="caution">
    <text evidence="10">The sequence shown here is derived from an EMBL/GenBank/DDBJ whole genome shotgun (WGS) entry which is preliminary data.</text>
</comment>
<reference evidence="10 11" key="1">
    <citation type="submission" date="2013-04" db="EMBL/GenBank/DDBJ databases">
        <title>The Genome Sequence of Sutterella wadsworthensis HGA0223.</title>
        <authorList>
            <consortium name="The Broad Institute Genomics Platform"/>
            <person name="Earl A."/>
            <person name="Ward D."/>
            <person name="Feldgarden M."/>
            <person name="Gevers D."/>
            <person name="Schmidt T.M."/>
            <person name="Dover J."/>
            <person name="Dai D."/>
            <person name="Walker B."/>
            <person name="Young S."/>
            <person name="Zeng Q."/>
            <person name="Gargeya S."/>
            <person name="Fitzgerald M."/>
            <person name="Haas B."/>
            <person name="Abouelleil A."/>
            <person name="Allen A.W."/>
            <person name="Alvarado L."/>
            <person name="Arachchi H.M."/>
            <person name="Berlin A.M."/>
            <person name="Chapman S.B."/>
            <person name="Gainer-Dewar J."/>
            <person name="Goldberg J."/>
            <person name="Griggs A."/>
            <person name="Gujja S."/>
            <person name="Hansen M."/>
            <person name="Howarth C."/>
            <person name="Imamovic A."/>
            <person name="Ireland A."/>
            <person name="Larimer J."/>
            <person name="McCowan C."/>
            <person name="Murphy C."/>
            <person name="Pearson M."/>
            <person name="Poon T.W."/>
            <person name="Priest M."/>
            <person name="Roberts A."/>
            <person name="Saif S."/>
            <person name="Shea T."/>
            <person name="Sisk P."/>
            <person name="Sykes S."/>
            <person name="Wortman J."/>
            <person name="Nusbaum C."/>
            <person name="Birren B."/>
        </authorList>
    </citation>
    <scope>NUCLEOTIDE SEQUENCE [LARGE SCALE GENOMIC DNA]</scope>
    <source>
        <strain evidence="10 11">HGA0223</strain>
    </source>
</reference>